<feature type="domain" description="HTH tetR-type" evidence="5">
    <location>
        <begin position="25"/>
        <end position="85"/>
    </location>
</feature>
<dbReference type="PANTHER" id="PTHR30055:SF234">
    <property type="entry name" value="HTH-TYPE TRANSCRIPTIONAL REGULATOR BETI"/>
    <property type="match status" value="1"/>
</dbReference>
<dbReference type="InterPro" id="IPR050109">
    <property type="entry name" value="HTH-type_TetR-like_transc_reg"/>
</dbReference>
<dbReference type="Pfam" id="PF14246">
    <property type="entry name" value="TetR_C_7"/>
    <property type="match status" value="1"/>
</dbReference>
<evidence type="ECO:0000256" key="1">
    <source>
        <dbReference type="ARBA" id="ARBA00023015"/>
    </source>
</evidence>
<dbReference type="GO" id="GO:0000976">
    <property type="term" value="F:transcription cis-regulatory region binding"/>
    <property type="evidence" value="ECO:0007669"/>
    <property type="project" value="TreeGrafter"/>
</dbReference>
<proteinExistence type="predicted"/>
<evidence type="ECO:0000259" key="5">
    <source>
        <dbReference type="PROSITE" id="PS50977"/>
    </source>
</evidence>
<comment type="caution">
    <text evidence="6">The sequence shown here is derived from an EMBL/GenBank/DDBJ whole genome shotgun (WGS) entry which is preliminary data.</text>
</comment>
<reference evidence="6 7" key="1">
    <citation type="submission" date="2019-01" db="EMBL/GenBank/DDBJ databases">
        <authorList>
            <person name="Chen W.-M."/>
        </authorList>
    </citation>
    <scope>NUCLEOTIDE SEQUENCE [LARGE SCALE GENOMIC DNA]</scope>
    <source>
        <strain evidence="6 7">FSY-9</strain>
    </source>
</reference>
<gene>
    <name evidence="6" type="ORF">EOE18_07395</name>
</gene>
<organism evidence="6 7">
    <name type="scientific">Novosphingobium umbonatum</name>
    <dbReference type="NCBI Taxonomy" id="1908524"/>
    <lineage>
        <taxon>Bacteria</taxon>
        <taxon>Pseudomonadati</taxon>
        <taxon>Pseudomonadota</taxon>
        <taxon>Alphaproteobacteria</taxon>
        <taxon>Sphingomonadales</taxon>
        <taxon>Sphingomonadaceae</taxon>
        <taxon>Novosphingobium</taxon>
    </lineage>
</organism>
<keyword evidence="2 4" id="KW-0238">DNA-binding</keyword>
<feature type="DNA-binding region" description="H-T-H motif" evidence="4">
    <location>
        <begin position="48"/>
        <end position="67"/>
    </location>
</feature>
<dbReference type="Proteomes" id="UP000282837">
    <property type="component" value="Unassembled WGS sequence"/>
</dbReference>
<dbReference type="InterPro" id="IPR039536">
    <property type="entry name" value="TetR_C_Proteobacteria"/>
</dbReference>
<dbReference type="SUPFAM" id="SSF46689">
    <property type="entry name" value="Homeodomain-like"/>
    <property type="match status" value="1"/>
</dbReference>
<keyword evidence="1" id="KW-0805">Transcription regulation</keyword>
<dbReference type="AlphaFoldDB" id="A0A3S2X4U3"/>
<keyword evidence="3" id="KW-0804">Transcription</keyword>
<evidence type="ECO:0000313" key="7">
    <source>
        <dbReference type="Proteomes" id="UP000282837"/>
    </source>
</evidence>
<dbReference type="GO" id="GO:0003700">
    <property type="term" value="F:DNA-binding transcription factor activity"/>
    <property type="evidence" value="ECO:0007669"/>
    <property type="project" value="TreeGrafter"/>
</dbReference>
<evidence type="ECO:0000313" key="6">
    <source>
        <dbReference type="EMBL" id="RVU05798.1"/>
    </source>
</evidence>
<evidence type="ECO:0000256" key="2">
    <source>
        <dbReference type="ARBA" id="ARBA00023125"/>
    </source>
</evidence>
<evidence type="ECO:0000256" key="3">
    <source>
        <dbReference type="ARBA" id="ARBA00023163"/>
    </source>
</evidence>
<dbReference type="InterPro" id="IPR001647">
    <property type="entry name" value="HTH_TetR"/>
</dbReference>
<accession>A0A3S2X4U3</accession>
<dbReference type="EMBL" id="SACO01000004">
    <property type="protein sequence ID" value="RVU05798.1"/>
    <property type="molecule type" value="Genomic_DNA"/>
</dbReference>
<sequence>MGFDSRNRPMSKENVTKLGATRGSAQVTARILDAAQAEFMAVGYERANTNRIAADYGISKATIFRHYRSKLELFEAVVQRIAMRWDQDLMIEDAASLSPEAWLCQFAQAALRWVLSREALFVGRMAIAEGAVLQDIRDVWPRFATQPILATLSAQFAIWQEQGLLAPMDSGNLAQAFLDLLLAGRVTRAMYAYDLATDFPVEDKEVAFCVRLFLKGCAA</sequence>
<dbReference type="PRINTS" id="PR00455">
    <property type="entry name" value="HTHTETR"/>
</dbReference>
<dbReference type="PANTHER" id="PTHR30055">
    <property type="entry name" value="HTH-TYPE TRANSCRIPTIONAL REGULATOR RUTR"/>
    <property type="match status" value="1"/>
</dbReference>
<name>A0A3S2X4U3_9SPHN</name>
<dbReference type="InterPro" id="IPR009057">
    <property type="entry name" value="Homeodomain-like_sf"/>
</dbReference>
<dbReference type="PROSITE" id="PS50977">
    <property type="entry name" value="HTH_TETR_2"/>
    <property type="match status" value="1"/>
</dbReference>
<dbReference type="Gene3D" id="1.10.357.10">
    <property type="entry name" value="Tetracycline Repressor, domain 2"/>
    <property type="match status" value="1"/>
</dbReference>
<evidence type="ECO:0000256" key="4">
    <source>
        <dbReference type="PROSITE-ProRule" id="PRU00335"/>
    </source>
</evidence>
<dbReference type="OrthoDB" id="5292901at2"/>
<protein>
    <submittedName>
        <fullName evidence="6">TetR/AcrR family transcriptional regulator</fullName>
    </submittedName>
</protein>
<dbReference type="Pfam" id="PF00440">
    <property type="entry name" value="TetR_N"/>
    <property type="match status" value="1"/>
</dbReference>
<keyword evidence="7" id="KW-1185">Reference proteome</keyword>